<gene>
    <name evidence="2" type="ORF">RFULGI_LOCUS19889</name>
</gene>
<evidence type="ECO:0000313" key="2">
    <source>
        <dbReference type="EMBL" id="CAG8824104.1"/>
    </source>
</evidence>
<comment type="caution">
    <text evidence="2">The sequence shown here is derived from an EMBL/GenBank/DDBJ whole genome shotgun (WGS) entry which is preliminary data.</text>
</comment>
<organism evidence="2 3">
    <name type="scientific">Racocetra fulgida</name>
    <dbReference type="NCBI Taxonomy" id="60492"/>
    <lineage>
        <taxon>Eukaryota</taxon>
        <taxon>Fungi</taxon>
        <taxon>Fungi incertae sedis</taxon>
        <taxon>Mucoromycota</taxon>
        <taxon>Glomeromycotina</taxon>
        <taxon>Glomeromycetes</taxon>
        <taxon>Diversisporales</taxon>
        <taxon>Gigasporaceae</taxon>
        <taxon>Racocetra</taxon>
    </lineage>
</organism>
<reference evidence="2" key="1">
    <citation type="submission" date="2021-06" db="EMBL/GenBank/DDBJ databases">
        <authorList>
            <person name="Kallberg Y."/>
            <person name="Tangrot J."/>
            <person name="Rosling A."/>
        </authorList>
    </citation>
    <scope>NUCLEOTIDE SEQUENCE</scope>
    <source>
        <strain evidence="2">IN212</strain>
    </source>
</reference>
<protein>
    <submittedName>
        <fullName evidence="2">9135_t:CDS:1</fullName>
    </submittedName>
</protein>
<dbReference type="AlphaFoldDB" id="A0A9N9PIN9"/>
<sequence length="62" mass="7041">EMSNIKQESSANSSNSEQELSNIEQESSANKQILNDQMLSDTEIEDLELITNYELDFQKASE</sequence>
<keyword evidence="3" id="KW-1185">Reference proteome</keyword>
<dbReference type="Proteomes" id="UP000789396">
    <property type="component" value="Unassembled WGS sequence"/>
</dbReference>
<feature type="region of interest" description="Disordered" evidence="1">
    <location>
        <begin position="1"/>
        <end position="37"/>
    </location>
</feature>
<accession>A0A9N9PIN9</accession>
<evidence type="ECO:0000256" key="1">
    <source>
        <dbReference type="SAM" id="MobiDB-lite"/>
    </source>
</evidence>
<evidence type="ECO:0000313" key="3">
    <source>
        <dbReference type="Proteomes" id="UP000789396"/>
    </source>
</evidence>
<feature type="compositionally biased region" description="Low complexity" evidence="1">
    <location>
        <begin position="7"/>
        <end position="28"/>
    </location>
</feature>
<name>A0A9N9PIN9_9GLOM</name>
<feature type="non-terminal residue" evidence="2">
    <location>
        <position position="1"/>
    </location>
</feature>
<dbReference type="EMBL" id="CAJVPZ010104863">
    <property type="protein sequence ID" value="CAG8824104.1"/>
    <property type="molecule type" value="Genomic_DNA"/>
</dbReference>
<proteinExistence type="predicted"/>
<feature type="non-terminal residue" evidence="2">
    <location>
        <position position="62"/>
    </location>
</feature>